<dbReference type="InterPro" id="IPR036425">
    <property type="entry name" value="MoaB/Mog-like_dom_sf"/>
</dbReference>
<reference evidence="4 5" key="1">
    <citation type="journal article" date="2016" name="Sci. Rep.">
        <title>Metabolic traits of an uncultured archaeal lineage -MSBL1- from brine pools of the Red Sea.</title>
        <authorList>
            <person name="Mwirichia R."/>
            <person name="Alam I."/>
            <person name="Rashid M."/>
            <person name="Vinu M."/>
            <person name="Ba-Alawi W."/>
            <person name="Anthony Kamau A."/>
            <person name="Kamanda Ngugi D."/>
            <person name="Goker M."/>
            <person name="Klenk H.P."/>
            <person name="Bajic V."/>
            <person name="Stingl U."/>
        </authorList>
    </citation>
    <scope>NUCLEOTIDE SEQUENCE [LARGE SCALE GENOMIC DNA]</scope>
    <source>
        <strain evidence="4">SCGC-AAA382M17</strain>
    </source>
</reference>
<dbReference type="PROSITE" id="PS01078">
    <property type="entry name" value="MOCF_BIOSYNTHESIS_1"/>
    <property type="match status" value="1"/>
</dbReference>
<keyword evidence="2" id="KW-0501">Molybdenum cofactor biosynthesis</keyword>
<evidence type="ECO:0000313" key="5">
    <source>
        <dbReference type="Proteomes" id="UP000070633"/>
    </source>
</evidence>
<keyword evidence="5" id="KW-1185">Reference proteome</keyword>
<name>A0ABR5TJU1_9EURY</name>
<evidence type="ECO:0000256" key="1">
    <source>
        <dbReference type="ARBA" id="ARBA00006112"/>
    </source>
</evidence>
<dbReference type="InterPro" id="IPR008284">
    <property type="entry name" value="MoCF_biosynth_CS"/>
</dbReference>
<organism evidence="4 5">
    <name type="scientific">candidate division MSBL1 archaeon SCGC-AAA382M17</name>
    <dbReference type="NCBI Taxonomy" id="1698284"/>
    <lineage>
        <taxon>Archaea</taxon>
        <taxon>Methanobacteriati</taxon>
        <taxon>Methanobacteriota</taxon>
        <taxon>candidate division MSBL1</taxon>
    </lineage>
</organism>
<evidence type="ECO:0000259" key="3">
    <source>
        <dbReference type="SMART" id="SM00852"/>
    </source>
</evidence>
<protein>
    <recommendedName>
        <fullName evidence="3">MoaB/Mog domain-containing protein</fullName>
    </recommendedName>
</protein>
<dbReference type="PIRSF" id="PIRSF006443">
    <property type="entry name" value="MoaB"/>
    <property type="match status" value="1"/>
</dbReference>
<dbReference type="Gene3D" id="3.40.980.10">
    <property type="entry name" value="MoaB/Mog-like domain"/>
    <property type="match status" value="1"/>
</dbReference>
<evidence type="ECO:0000256" key="2">
    <source>
        <dbReference type="ARBA" id="ARBA00023150"/>
    </source>
</evidence>
<dbReference type="PANTHER" id="PTHR43232:SF2">
    <property type="entry name" value="MOLYBDENUM COFACTOR BIOSYNTHESIS PROTEIN B"/>
    <property type="match status" value="1"/>
</dbReference>
<evidence type="ECO:0000313" key="4">
    <source>
        <dbReference type="EMBL" id="KXB07821.1"/>
    </source>
</evidence>
<dbReference type="Proteomes" id="UP000070633">
    <property type="component" value="Unassembled WGS sequence"/>
</dbReference>
<sequence>MTSNEHRKKAPKDLHVGVITVSDTRAAAWEEERDEDESGKIIQRELEKAGYSSNRTIIPDEEDQIEEKLEELISDSEIDAIITTGGTGIASRDKTVEVVRTFLDKELPGVGEALRRLGYERVGGPALLTRATAGVANQKPLFCFPGAPNSVEVGMDLILPDLAHVVKHARE</sequence>
<dbReference type="Pfam" id="PF00994">
    <property type="entry name" value="MoCF_biosynth"/>
    <property type="match status" value="1"/>
</dbReference>
<dbReference type="PANTHER" id="PTHR43232">
    <property type="entry name" value="MOLYBDENUM COFACTOR BIOSYNTHESIS PROTEIN B"/>
    <property type="match status" value="1"/>
</dbReference>
<comment type="caution">
    <text evidence="4">The sequence shown here is derived from an EMBL/GenBank/DDBJ whole genome shotgun (WGS) entry which is preliminary data.</text>
</comment>
<dbReference type="InterPro" id="IPR012245">
    <property type="entry name" value="MoaB"/>
</dbReference>
<proteinExistence type="inferred from homology"/>
<dbReference type="EMBL" id="LHYI01000051">
    <property type="protein sequence ID" value="KXB07821.1"/>
    <property type="molecule type" value="Genomic_DNA"/>
</dbReference>
<dbReference type="SMART" id="SM00852">
    <property type="entry name" value="MoCF_biosynth"/>
    <property type="match status" value="1"/>
</dbReference>
<dbReference type="SUPFAM" id="SSF53218">
    <property type="entry name" value="Molybdenum cofactor biosynthesis proteins"/>
    <property type="match status" value="1"/>
</dbReference>
<accession>A0ABR5TJU1</accession>
<comment type="similarity">
    <text evidence="1">Belongs to the MoaB/Mog family.</text>
</comment>
<feature type="domain" description="MoaB/Mog" evidence="3">
    <location>
        <begin position="17"/>
        <end position="165"/>
    </location>
</feature>
<dbReference type="CDD" id="cd00886">
    <property type="entry name" value="MogA_MoaB"/>
    <property type="match status" value="1"/>
</dbReference>
<dbReference type="InterPro" id="IPR001453">
    <property type="entry name" value="MoaB/Mog_dom"/>
</dbReference>
<gene>
    <name evidence="4" type="ORF">AKJ55_01865</name>
</gene>
<dbReference type="NCBIfam" id="TIGR00177">
    <property type="entry name" value="molyb_syn"/>
    <property type="match status" value="1"/>
</dbReference>